<dbReference type="Proteomes" id="UP000235050">
    <property type="component" value="Unassembled WGS sequence"/>
</dbReference>
<evidence type="ECO:0000313" key="2">
    <source>
        <dbReference type="Proteomes" id="UP000235050"/>
    </source>
</evidence>
<organism evidence="1 2">
    <name type="scientific">Bifidobacterium margollesii</name>
    <dbReference type="NCBI Taxonomy" id="2020964"/>
    <lineage>
        <taxon>Bacteria</taxon>
        <taxon>Bacillati</taxon>
        <taxon>Actinomycetota</taxon>
        <taxon>Actinomycetes</taxon>
        <taxon>Bifidobacteriales</taxon>
        <taxon>Bifidobacteriaceae</taxon>
        <taxon>Bifidobacterium</taxon>
    </lineage>
</organism>
<dbReference type="EMBL" id="NMWU01000024">
    <property type="protein sequence ID" value="PLS30754.1"/>
    <property type="molecule type" value="Genomic_DNA"/>
</dbReference>
<accession>A0A2N5J966</accession>
<protein>
    <submittedName>
        <fullName evidence="1">Uncharacterized protein</fullName>
    </submittedName>
</protein>
<evidence type="ECO:0000313" key="1">
    <source>
        <dbReference type="EMBL" id="PLS30754.1"/>
    </source>
</evidence>
<sequence length="207" mass="23044">MRHEDGTRQKAKREYPLLDQTLDLGLASAETVGEILGHPLLGRADEHFRRPMKMRDSLGIVPSDDSLDRLEYAISPAWMIALSGRFGRRYLTLDQRMGLLAAAGPDEWEMVFLAVRSRYVSPYCSGGSKEYGCNQEYAFLLGTAAAANESGGEELLRCFLRLIVLSNRSSGRLHIGDHEFGYSCDGIPIGEPVPEGTVPVWDRRSRP</sequence>
<dbReference type="AlphaFoldDB" id="A0A2N5J966"/>
<proteinExistence type="predicted"/>
<dbReference type="RefSeq" id="WP_101616822.1">
    <property type="nucleotide sequence ID" value="NZ_NMWU01000024.1"/>
</dbReference>
<comment type="caution">
    <text evidence="1">The sequence shown here is derived from an EMBL/GenBank/DDBJ whole genome shotgun (WGS) entry which is preliminary data.</text>
</comment>
<dbReference type="OrthoDB" id="3232902at2"/>
<reference evidence="1 2" key="1">
    <citation type="submission" date="2017-07" db="EMBL/GenBank/DDBJ databases">
        <title>Bifidobacterium novel species.</title>
        <authorList>
            <person name="Lugli G.A."/>
            <person name="Milani C."/>
            <person name="Duranti S."/>
            <person name="Mangifesta M."/>
        </authorList>
    </citation>
    <scope>NUCLEOTIDE SEQUENCE [LARGE SCALE GENOMIC DNA]</scope>
    <source>
        <strain evidence="2">Uis1B</strain>
    </source>
</reference>
<name>A0A2N5J966_9BIFI</name>
<keyword evidence="2" id="KW-1185">Reference proteome</keyword>
<gene>
    <name evidence="1" type="ORF">Uis1B_1336</name>
</gene>